<proteinExistence type="predicted"/>
<organism evidence="3 4">
    <name type="scientific">Tsukamurella spumae</name>
    <dbReference type="NCBI Taxonomy" id="44753"/>
    <lineage>
        <taxon>Bacteria</taxon>
        <taxon>Bacillati</taxon>
        <taxon>Actinomycetota</taxon>
        <taxon>Actinomycetes</taxon>
        <taxon>Mycobacteriales</taxon>
        <taxon>Tsukamurellaceae</taxon>
        <taxon>Tsukamurella</taxon>
    </lineage>
</organism>
<keyword evidence="2" id="KW-0812">Transmembrane</keyword>
<feature type="transmembrane region" description="Helical" evidence="2">
    <location>
        <begin position="6"/>
        <end position="25"/>
    </location>
</feature>
<evidence type="ECO:0000313" key="4">
    <source>
        <dbReference type="Proteomes" id="UP000582646"/>
    </source>
</evidence>
<comment type="caution">
    <text evidence="3">The sequence shown here is derived from an EMBL/GenBank/DDBJ whole genome shotgun (WGS) entry which is preliminary data.</text>
</comment>
<dbReference type="Proteomes" id="UP000582646">
    <property type="component" value="Unassembled WGS sequence"/>
</dbReference>
<gene>
    <name evidence="3" type="ORF">HF999_14490</name>
</gene>
<evidence type="ECO:0000256" key="2">
    <source>
        <dbReference type="SAM" id="Phobius"/>
    </source>
</evidence>
<evidence type="ECO:0000313" key="3">
    <source>
        <dbReference type="EMBL" id="NKY19572.1"/>
    </source>
</evidence>
<reference evidence="3 4" key="1">
    <citation type="submission" date="2020-04" db="EMBL/GenBank/DDBJ databases">
        <title>MicrobeNet Type strains.</title>
        <authorList>
            <person name="Nicholson A.C."/>
        </authorList>
    </citation>
    <scope>NUCLEOTIDE SEQUENCE [LARGE SCALE GENOMIC DNA]</scope>
    <source>
        <strain evidence="3 4">DSM 44113</strain>
    </source>
</reference>
<keyword evidence="2" id="KW-0472">Membrane</keyword>
<feature type="compositionally biased region" description="Low complexity" evidence="1">
    <location>
        <begin position="125"/>
        <end position="139"/>
    </location>
</feature>
<accession>A0A846X5V2</accession>
<feature type="region of interest" description="Disordered" evidence="1">
    <location>
        <begin position="124"/>
        <end position="152"/>
    </location>
</feature>
<dbReference type="EMBL" id="JAAXOQ010000019">
    <property type="protein sequence ID" value="NKY19572.1"/>
    <property type="molecule type" value="Genomic_DNA"/>
</dbReference>
<keyword evidence="4" id="KW-1185">Reference proteome</keyword>
<protein>
    <submittedName>
        <fullName evidence="3">Uncharacterized protein</fullName>
    </submittedName>
</protein>
<evidence type="ECO:0000256" key="1">
    <source>
        <dbReference type="SAM" id="MobiDB-lite"/>
    </source>
</evidence>
<name>A0A846X5V2_9ACTN</name>
<sequence length="152" mass="16634">MYWTVVLLIPAVILAALYLGIRWFVSGMFDVGPPHTISELQARQELEYRRIHIPSSFRLDSMTVYPVFAGRSSYRGTFSAPADRFDDYRQIVARAPGMIDPSPPGCVPSAAPCPTNTLVIEYPPGSTGLDTTTLRTSRTSESASIAVDAQGH</sequence>
<dbReference type="AlphaFoldDB" id="A0A846X5V2"/>
<dbReference type="RefSeq" id="WP_168546564.1">
    <property type="nucleotide sequence ID" value="NZ_BAAAKS010000050.1"/>
</dbReference>
<keyword evidence="2" id="KW-1133">Transmembrane helix</keyword>